<feature type="domain" description="Signal transduction histidine kinase internal region" evidence="2">
    <location>
        <begin position="148"/>
        <end position="225"/>
    </location>
</feature>
<evidence type="ECO:0000313" key="4">
    <source>
        <dbReference type="Proteomes" id="UP000267268"/>
    </source>
</evidence>
<feature type="transmembrane region" description="Helical" evidence="1">
    <location>
        <begin position="106"/>
        <end position="132"/>
    </location>
</feature>
<dbReference type="Proteomes" id="UP000267268">
    <property type="component" value="Chromosome 2"/>
</dbReference>
<accession>A0A3Q9FQY6</accession>
<keyword evidence="1" id="KW-0472">Membrane</keyword>
<dbReference type="Pfam" id="PF06580">
    <property type="entry name" value="His_kinase"/>
    <property type="match status" value="1"/>
</dbReference>
<dbReference type="EMBL" id="CP034563">
    <property type="protein sequence ID" value="AZQ65036.1"/>
    <property type="molecule type" value="Genomic_DNA"/>
</dbReference>
<sequence>MGLIKNTIYCLLGGSLYCYFLYAPVAEVAPLVSNYFTFLIYFLASSLVIIGGGLFATILAPNGIVKQILYRGLGSIIISIPLIFAMRYKLGFYIAPVYVFDLTAKIIILFAVFLFALLVIEYLSFAFQAFSLQQMHYVKTKRKASELRLEALKDQLSPHYLFNSLNTVAYLVVSDANQAEKYIRSIAQTYQYVMKYANKPLITLANEIELVRAFAFQLQTRHGESVHISFAANLKNVMGSLPPLSIQMLVENAVKHNVLSDEKPVEIKVFYNEEQHAIDVKNNKTKTPRKRSSTKVGLENIKDRYLLMGQKNIQINQNDLSYSVQLPLLS</sequence>
<dbReference type="AlphaFoldDB" id="A0A3Q9FQY6"/>
<reference evidence="3 4" key="1">
    <citation type="submission" date="2018-12" db="EMBL/GenBank/DDBJ databases">
        <title>Flammeovirga pectinis sp. nov., isolated from the gut of the Korean scallop, Patinopecten yessoensis.</title>
        <authorList>
            <person name="Bae J.-W."/>
            <person name="Jeong Y.-S."/>
            <person name="Kang W."/>
        </authorList>
    </citation>
    <scope>NUCLEOTIDE SEQUENCE [LARGE SCALE GENOMIC DNA]</scope>
    <source>
        <strain evidence="3 4">L12M1</strain>
    </source>
</reference>
<keyword evidence="1" id="KW-0812">Transmembrane</keyword>
<organism evidence="3 4">
    <name type="scientific">Flammeovirga pectinis</name>
    <dbReference type="NCBI Taxonomy" id="2494373"/>
    <lineage>
        <taxon>Bacteria</taxon>
        <taxon>Pseudomonadati</taxon>
        <taxon>Bacteroidota</taxon>
        <taxon>Cytophagia</taxon>
        <taxon>Cytophagales</taxon>
        <taxon>Flammeovirgaceae</taxon>
        <taxon>Flammeovirga</taxon>
    </lineage>
</organism>
<dbReference type="OrthoDB" id="927174at2"/>
<evidence type="ECO:0000259" key="2">
    <source>
        <dbReference type="Pfam" id="PF06580"/>
    </source>
</evidence>
<keyword evidence="1" id="KW-1133">Transmembrane helix</keyword>
<feature type="transmembrane region" description="Helical" evidence="1">
    <location>
        <begin position="38"/>
        <end position="61"/>
    </location>
</feature>
<dbReference type="Gene3D" id="3.30.565.10">
    <property type="entry name" value="Histidine kinase-like ATPase, C-terminal domain"/>
    <property type="match status" value="1"/>
</dbReference>
<dbReference type="InterPro" id="IPR036890">
    <property type="entry name" value="HATPase_C_sf"/>
</dbReference>
<dbReference type="RefSeq" id="WP_126619353.1">
    <property type="nucleotide sequence ID" value="NZ_CP034563.1"/>
</dbReference>
<gene>
    <name evidence="3" type="ORF">EI427_22715</name>
</gene>
<dbReference type="InterPro" id="IPR010559">
    <property type="entry name" value="Sig_transdc_His_kin_internal"/>
</dbReference>
<evidence type="ECO:0000313" key="3">
    <source>
        <dbReference type="EMBL" id="AZQ65036.1"/>
    </source>
</evidence>
<proteinExistence type="predicted"/>
<dbReference type="GO" id="GO:0016020">
    <property type="term" value="C:membrane"/>
    <property type="evidence" value="ECO:0007669"/>
    <property type="project" value="InterPro"/>
</dbReference>
<evidence type="ECO:0000256" key="1">
    <source>
        <dbReference type="SAM" id="Phobius"/>
    </source>
</evidence>
<dbReference type="GO" id="GO:0000155">
    <property type="term" value="F:phosphorelay sensor kinase activity"/>
    <property type="evidence" value="ECO:0007669"/>
    <property type="project" value="InterPro"/>
</dbReference>
<dbReference type="PANTHER" id="PTHR34220">
    <property type="entry name" value="SENSOR HISTIDINE KINASE YPDA"/>
    <property type="match status" value="1"/>
</dbReference>
<name>A0A3Q9FQY6_9BACT</name>
<dbReference type="KEGG" id="fll:EI427_22715"/>
<feature type="transmembrane region" description="Helical" evidence="1">
    <location>
        <begin position="68"/>
        <end position="86"/>
    </location>
</feature>
<dbReference type="PANTHER" id="PTHR34220:SF7">
    <property type="entry name" value="SENSOR HISTIDINE KINASE YPDA"/>
    <property type="match status" value="1"/>
</dbReference>
<keyword evidence="4" id="KW-1185">Reference proteome</keyword>
<feature type="transmembrane region" description="Helical" evidence="1">
    <location>
        <begin position="7"/>
        <end position="26"/>
    </location>
</feature>
<protein>
    <recommendedName>
        <fullName evidence="2">Signal transduction histidine kinase internal region domain-containing protein</fullName>
    </recommendedName>
</protein>
<dbReference type="InterPro" id="IPR050640">
    <property type="entry name" value="Bact_2-comp_sensor_kinase"/>
</dbReference>